<sequence length="333" mass="36636">MGDKDGTSADSKAAATNGADLIPLSSPLFLHPSGNPGQLFGGDVLTDLNYNEWISDMKETLSAKNKIAFVNGTLPRPAATDLVRLNAWDRCDAMVKGWLKTAMTKEIRNIVRGVSTSREIWLDLRQRFSPGSATRAYELRRLIGALREDKSSVSAFNTRLRTYWDESQAVSATPRCSCSGCSCDVAGQVRAKLESKRLFDFLLGLDDAFVVIRSQVLSTKPLPSLAEAYQLAAGDEQQQQLTAGRRPAVDSAAFQVKEEKAASSPKPVRCSHSRKLGRTKDMCYRLHGFPTSDLKKVKQGEIRRSPGDAPPRQPTLKMRAAPFLGFRQLSSRT</sequence>
<dbReference type="Proteomes" id="UP001497516">
    <property type="component" value="Chromosome 7"/>
</dbReference>
<proteinExistence type="predicted"/>
<dbReference type="EMBL" id="OZ034820">
    <property type="protein sequence ID" value="CAL1399332.1"/>
    <property type="molecule type" value="Genomic_DNA"/>
</dbReference>
<gene>
    <name evidence="2" type="ORF">LTRI10_LOCUS39523</name>
</gene>
<organism evidence="2 3">
    <name type="scientific">Linum trigynum</name>
    <dbReference type="NCBI Taxonomy" id="586398"/>
    <lineage>
        <taxon>Eukaryota</taxon>
        <taxon>Viridiplantae</taxon>
        <taxon>Streptophyta</taxon>
        <taxon>Embryophyta</taxon>
        <taxon>Tracheophyta</taxon>
        <taxon>Spermatophyta</taxon>
        <taxon>Magnoliopsida</taxon>
        <taxon>eudicotyledons</taxon>
        <taxon>Gunneridae</taxon>
        <taxon>Pentapetalae</taxon>
        <taxon>rosids</taxon>
        <taxon>fabids</taxon>
        <taxon>Malpighiales</taxon>
        <taxon>Linaceae</taxon>
        <taxon>Linum</taxon>
    </lineage>
</organism>
<feature type="domain" description="Retrotransposon Copia-like N-terminal" evidence="1">
    <location>
        <begin position="31"/>
        <end position="78"/>
    </location>
</feature>
<keyword evidence="3" id="KW-1185">Reference proteome</keyword>
<accession>A0AAV2FMY0</accession>
<evidence type="ECO:0000313" key="2">
    <source>
        <dbReference type="EMBL" id="CAL1399332.1"/>
    </source>
</evidence>
<evidence type="ECO:0000259" key="1">
    <source>
        <dbReference type="Pfam" id="PF14244"/>
    </source>
</evidence>
<evidence type="ECO:0000313" key="3">
    <source>
        <dbReference type="Proteomes" id="UP001497516"/>
    </source>
</evidence>
<dbReference type="PANTHER" id="PTHR37610">
    <property type="entry name" value="CCHC-TYPE DOMAIN-CONTAINING PROTEIN"/>
    <property type="match status" value="1"/>
</dbReference>
<dbReference type="InterPro" id="IPR029472">
    <property type="entry name" value="Copia-like_N"/>
</dbReference>
<dbReference type="PANTHER" id="PTHR37610:SF95">
    <property type="entry name" value="GAG-POLYPEPTIDE OF LTR COPIA-TYPE-RELATED"/>
    <property type="match status" value="1"/>
</dbReference>
<reference evidence="2 3" key="1">
    <citation type="submission" date="2024-04" db="EMBL/GenBank/DDBJ databases">
        <authorList>
            <person name="Fracassetti M."/>
        </authorList>
    </citation>
    <scope>NUCLEOTIDE SEQUENCE [LARGE SCALE GENOMIC DNA]</scope>
</reference>
<name>A0AAV2FMY0_9ROSI</name>
<dbReference type="AlphaFoldDB" id="A0AAV2FMY0"/>
<protein>
    <recommendedName>
        <fullName evidence="1">Retrotransposon Copia-like N-terminal domain-containing protein</fullName>
    </recommendedName>
</protein>
<dbReference type="Pfam" id="PF14244">
    <property type="entry name" value="Retrotran_gag_3"/>
    <property type="match status" value="1"/>
</dbReference>